<proteinExistence type="predicted"/>
<organism evidence="2 3">
    <name type="scientific">Didymodactylos carnosus</name>
    <dbReference type="NCBI Taxonomy" id="1234261"/>
    <lineage>
        <taxon>Eukaryota</taxon>
        <taxon>Metazoa</taxon>
        <taxon>Spiralia</taxon>
        <taxon>Gnathifera</taxon>
        <taxon>Rotifera</taxon>
        <taxon>Eurotatoria</taxon>
        <taxon>Bdelloidea</taxon>
        <taxon>Philodinida</taxon>
        <taxon>Philodinidae</taxon>
        <taxon>Didymodactylos</taxon>
    </lineage>
</organism>
<comment type="caution">
    <text evidence="2">The sequence shown here is derived from an EMBL/GenBank/DDBJ whole genome shotgun (WGS) entry which is preliminary data.</text>
</comment>
<protein>
    <submittedName>
        <fullName evidence="2">Uncharacterized protein</fullName>
    </submittedName>
</protein>
<feature type="region of interest" description="Disordered" evidence="1">
    <location>
        <begin position="140"/>
        <end position="161"/>
    </location>
</feature>
<accession>A0A8S2XCL9</accession>
<dbReference type="Proteomes" id="UP000681722">
    <property type="component" value="Unassembled WGS sequence"/>
</dbReference>
<evidence type="ECO:0000313" key="3">
    <source>
        <dbReference type="Proteomes" id="UP000681722"/>
    </source>
</evidence>
<evidence type="ECO:0000313" key="2">
    <source>
        <dbReference type="EMBL" id="CAF4488714.1"/>
    </source>
</evidence>
<reference evidence="2" key="1">
    <citation type="submission" date="2021-02" db="EMBL/GenBank/DDBJ databases">
        <authorList>
            <person name="Nowell W R."/>
        </authorList>
    </citation>
    <scope>NUCLEOTIDE SEQUENCE</scope>
</reference>
<evidence type="ECO:0000256" key="1">
    <source>
        <dbReference type="SAM" id="MobiDB-lite"/>
    </source>
</evidence>
<sequence length="321" mass="35359">YAKDGKNVATSDWAFGHGRVSNAAVETYFRTVKSSVLGEKTNLRPTDFLMQTYSHTLSRMKGDKFGVAQSSCGRKKALGKADDLNAKETWRRRVQSKTKNGRREYYFSDEVSQTNACKLSKGKMDEQRITINDSSISAKKLHSPVNTSTDVRDVQSDSSSDGIAGHSFGFAVMPSNMLKTMDENIVDSKIVLPSSPFVNRDAASTKSSDSSENIFSALLTATDASDLDNVYNNNDEGQNARRPIKNSSDINDFAFSLNSPCSSSAFSPKRSHLTAAILRPRKKSQQIDENESSLRQQIQSKIEIYHSAGNIVQPLLEISSS</sequence>
<feature type="non-terminal residue" evidence="2">
    <location>
        <position position="1"/>
    </location>
</feature>
<gene>
    <name evidence="2" type="ORF">SRO942_LOCUS44215</name>
</gene>
<name>A0A8S2XCL9_9BILA</name>
<dbReference type="EMBL" id="CAJOBC010103898">
    <property type="protein sequence ID" value="CAF4488714.1"/>
    <property type="molecule type" value="Genomic_DNA"/>
</dbReference>
<dbReference type="AlphaFoldDB" id="A0A8S2XCL9"/>
<feature type="non-terminal residue" evidence="2">
    <location>
        <position position="321"/>
    </location>
</feature>